<sequence length="835" mass="91850">MRTHSHVKVRGPTRVNAQQVIFELKHKVILALNKLADRDTHQRGVDDLEKTVECLTPDGVTPFLSCILDTDSEQKSAVRKECIRLMATIATFHEGLIVPHLGKMIASIVKRLKDPDSIVRDACVETVGVLATKLSKHGDENHGVFVVLVKPLFEALGEQNKQVQSGSAFCLARIIDNTNDPPLSVLQRMLIRTIKLLKNPHFMGKPAIVELNRSIIQAGGAPTQNSLSTAIAGIQEALKNKEWTTRKAASVALGDIAASGGCYLAFLRASCICSLESCRFDKVKPVRDTVLQALQYWKSLSGPDTCEPSETGSSIKDSLCEGDYSDLSSTTESGQKNVTLLKVGKESTKGRIPLSVRKTCHNYVENPSHPKPDDWHVEIALPKKHAASVADCQNEESEGSSVTKILERMSIDVTSMQDSGYRYVQLDDKQECSSVSNLALDNSKTKFVDVSHDCLEKNGLMNPLSQQFGGEEISSDGQVYTAKMRDRISLDSTVTESCSQTSHGFCMQIANEMVCIQKQLLQIETKQTNLMDQIQVFTNGIMDSLSAIHSRMIGLEHVVDSLTQDLENGGRYSDLARSNLLKQNQSVPSPRLSACTPRSSIDIQNRQTSLLSVKSSEIWEEKALLRSRLSSSARQDTGTWMNTKVKSTRNPSGKEILKSFQQGTLSKDSALIRKNNGVFSPASSANTRQSGSESKGSSWKRIKGFLCEGDLDSAYKGALSSGDELVLIELLDRTGPVLKSLLPKTVSDLLSTLASYLREGRFLNSIIPWLQQVVDMSMVHGTNCIFLSAKVRKEIVSAIQEVVNLKFTSPAERRSGIQLSTKLHHIWGKLIAYSN</sequence>
<dbReference type="Pfam" id="PF24713">
    <property type="entry name" value="TOR1L1_C"/>
    <property type="match status" value="1"/>
</dbReference>
<dbReference type="InterPro" id="IPR057600">
    <property type="entry name" value="TORTIFOLIA1/SINE1-2_N"/>
</dbReference>
<proteinExistence type="predicted"/>
<dbReference type="InterPro" id="IPR011989">
    <property type="entry name" value="ARM-like"/>
</dbReference>
<dbReference type="Pfam" id="PF24714">
    <property type="entry name" value="TOR1L1_N"/>
    <property type="match status" value="1"/>
</dbReference>
<evidence type="ECO:0000259" key="2">
    <source>
        <dbReference type="Pfam" id="PF24714"/>
    </source>
</evidence>
<evidence type="ECO:0000259" key="1">
    <source>
        <dbReference type="Pfam" id="PF24713"/>
    </source>
</evidence>
<evidence type="ECO:0000313" key="3">
    <source>
        <dbReference type="EMBL" id="KAJ7973669.1"/>
    </source>
</evidence>
<dbReference type="Gene3D" id="1.25.10.10">
    <property type="entry name" value="Leucine-rich Repeat Variant"/>
    <property type="match status" value="1"/>
</dbReference>
<comment type="caution">
    <text evidence="3">The sequence shown here is derived from an EMBL/GenBank/DDBJ whole genome shotgun (WGS) entry which is preliminary data.</text>
</comment>
<dbReference type="GO" id="GO:0005874">
    <property type="term" value="C:microtubule"/>
    <property type="evidence" value="ECO:0007669"/>
    <property type="project" value="InterPro"/>
</dbReference>
<dbReference type="GO" id="GO:0008017">
    <property type="term" value="F:microtubule binding"/>
    <property type="evidence" value="ECO:0007669"/>
    <property type="project" value="InterPro"/>
</dbReference>
<protein>
    <submittedName>
        <fullName evidence="3">Microtubule-associated protein TORTIFOLIA1</fullName>
    </submittedName>
</protein>
<reference evidence="3" key="1">
    <citation type="journal article" date="2023" name="Science">
        <title>Elucidation of the pathway for biosynthesis of saponin adjuvants from the soapbark tree.</title>
        <authorList>
            <person name="Reed J."/>
            <person name="Orme A."/>
            <person name="El-Demerdash A."/>
            <person name="Owen C."/>
            <person name="Martin L.B.B."/>
            <person name="Misra R.C."/>
            <person name="Kikuchi S."/>
            <person name="Rejzek M."/>
            <person name="Martin A.C."/>
            <person name="Harkess A."/>
            <person name="Leebens-Mack J."/>
            <person name="Louveau T."/>
            <person name="Stephenson M.J."/>
            <person name="Osbourn A."/>
        </authorList>
    </citation>
    <scope>NUCLEOTIDE SEQUENCE</scope>
    <source>
        <strain evidence="3">S10</strain>
    </source>
</reference>
<accession>A0AAD7Q2N0</accession>
<feature type="domain" description="TORTIFOLIA1/TORL1-2 C-terminal" evidence="1">
    <location>
        <begin position="698"/>
        <end position="827"/>
    </location>
</feature>
<dbReference type="AlphaFoldDB" id="A0AAD7Q2N0"/>
<keyword evidence="4" id="KW-1185">Reference proteome</keyword>
<organism evidence="3 4">
    <name type="scientific">Quillaja saponaria</name>
    <name type="common">Soap bark tree</name>
    <dbReference type="NCBI Taxonomy" id="32244"/>
    <lineage>
        <taxon>Eukaryota</taxon>
        <taxon>Viridiplantae</taxon>
        <taxon>Streptophyta</taxon>
        <taxon>Embryophyta</taxon>
        <taxon>Tracheophyta</taxon>
        <taxon>Spermatophyta</taxon>
        <taxon>Magnoliopsida</taxon>
        <taxon>eudicotyledons</taxon>
        <taxon>Gunneridae</taxon>
        <taxon>Pentapetalae</taxon>
        <taxon>rosids</taxon>
        <taxon>fabids</taxon>
        <taxon>Fabales</taxon>
        <taxon>Quillajaceae</taxon>
        <taxon>Quillaja</taxon>
    </lineage>
</organism>
<dbReference type="SUPFAM" id="SSF48371">
    <property type="entry name" value="ARM repeat"/>
    <property type="match status" value="1"/>
</dbReference>
<dbReference type="Proteomes" id="UP001163823">
    <property type="component" value="Chromosome 3"/>
</dbReference>
<evidence type="ECO:0000313" key="4">
    <source>
        <dbReference type="Proteomes" id="UP001163823"/>
    </source>
</evidence>
<name>A0AAD7Q2N0_QUISA</name>
<dbReference type="EMBL" id="JARAOO010000003">
    <property type="protein sequence ID" value="KAJ7973669.1"/>
    <property type="molecule type" value="Genomic_DNA"/>
</dbReference>
<dbReference type="InterPro" id="IPR016024">
    <property type="entry name" value="ARM-type_fold"/>
</dbReference>
<dbReference type="PANTHER" id="PTHR31355:SF22">
    <property type="entry name" value="TORTIFOLIA1-LIKE PROTEIN 2"/>
    <property type="match status" value="1"/>
</dbReference>
<feature type="domain" description="TORTIFOLIA1/SINE1-2 N-terminal" evidence="2">
    <location>
        <begin position="22"/>
        <end position="299"/>
    </location>
</feature>
<dbReference type="PANTHER" id="PTHR31355">
    <property type="entry name" value="MICROTUBULE-ASSOCIATED PROTEIN TORTIFOLIA1"/>
    <property type="match status" value="1"/>
</dbReference>
<gene>
    <name evidence="3" type="ORF">O6P43_003872</name>
</gene>
<dbReference type="InterPro" id="IPR033337">
    <property type="entry name" value="TORTIFOLIA1/SINE1-2"/>
</dbReference>
<dbReference type="InterPro" id="IPR057599">
    <property type="entry name" value="TORTIFOLIA1/TORL1-2_C"/>
</dbReference>